<dbReference type="Pfam" id="PF00778">
    <property type="entry name" value="DIX"/>
    <property type="match status" value="1"/>
</dbReference>
<dbReference type="GO" id="GO:0016055">
    <property type="term" value="P:Wnt signaling pathway"/>
    <property type="evidence" value="ECO:0007669"/>
    <property type="project" value="UniProtKB-KW"/>
</dbReference>
<keyword evidence="3" id="KW-0472">Membrane</keyword>
<feature type="region of interest" description="Disordered" evidence="2">
    <location>
        <begin position="473"/>
        <end position="532"/>
    </location>
</feature>
<evidence type="ECO:0000313" key="5">
    <source>
        <dbReference type="Proteomes" id="UP000887572"/>
    </source>
</evidence>
<keyword evidence="3" id="KW-1133">Transmembrane helix</keyword>
<proteinExistence type="predicted"/>
<evidence type="ECO:0000256" key="1">
    <source>
        <dbReference type="ARBA" id="ARBA00022687"/>
    </source>
</evidence>
<keyword evidence="3" id="KW-0812">Transmembrane</keyword>
<name>A0A914HFT6_GLORO</name>
<dbReference type="SUPFAM" id="SSF48097">
    <property type="entry name" value="Regulator of G-protein signaling, RGS"/>
    <property type="match status" value="1"/>
</dbReference>
<feature type="transmembrane region" description="Helical" evidence="3">
    <location>
        <begin position="93"/>
        <end position="114"/>
    </location>
</feature>
<feature type="compositionally biased region" description="Low complexity" evidence="2">
    <location>
        <begin position="514"/>
        <end position="525"/>
    </location>
</feature>
<feature type="transmembrane region" description="Helical" evidence="3">
    <location>
        <begin position="121"/>
        <end position="141"/>
    </location>
</feature>
<feature type="transmembrane region" description="Helical" evidence="3">
    <location>
        <begin position="51"/>
        <end position="73"/>
    </location>
</feature>
<keyword evidence="5" id="KW-1185">Reference proteome</keyword>
<reference evidence="6" key="1">
    <citation type="submission" date="2022-11" db="UniProtKB">
        <authorList>
            <consortium name="WormBaseParasite"/>
        </authorList>
    </citation>
    <scope>IDENTIFICATION</scope>
</reference>
<feature type="transmembrane region" description="Helical" evidence="3">
    <location>
        <begin position="20"/>
        <end position="39"/>
    </location>
</feature>
<dbReference type="Gene3D" id="2.40.240.130">
    <property type="match status" value="1"/>
</dbReference>
<dbReference type="InterPro" id="IPR029071">
    <property type="entry name" value="Ubiquitin-like_domsf"/>
</dbReference>
<dbReference type="Proteomes" id="UP000887572">
    <property type="component" value="Unplaced"/>
</dbReference>
<accession>A0A914HFT6</accession>
<evidence type="ECO:0000256" key="3">
    <source>
        <dbReference type="SAM" id="Phobius"/>
    </source>
</evidence>
<dbReference type="WBParaSite" id="Gr19_v10_g16768.t1">
    <property type="protein sequence ID" value="Gr19_v10_g16768.t1"/>
    <property type="gene ID" value="Gr19_v10_g16768"/>
</dbReference>
<evidence type="ECO:0000256" key="2">
    <source>
        <dbReference type="SAM" id="MobiDB-lite"/>
    </source>
</evidence>
<organism evidence="5 6">
    <name type="scientific">Globodera rostochiensis</name>
    <name type="common">Golden nematode worm</name>
    <name type="synonym">Heterodera rostochiensis</name>
    <dbReference type="NCBI Taxonomy" id="31243"/>
    <lineage>
        <taxon>Eukaryota</taxon>
        <taxon>Metazoa</taxon>
        <taxon>Ecdysozoa</taxon>
        <taxon>Nematoda</taxon>
        <taxon>Chromadorea</taxon>
        <taxon>Rhabditida</taxon>
        <taxon>Tylenchina</taxon>
        <taxon>Tylenchomorpha</taxon>
        <taxon>Tylenchoidea</taxon>
        <taxon>Heteroderidae</taxon>
        <taxon>Heteroderinae</taxon>
        <taxon>Globodera</taxon>
    </lineage>
</organism>
<keyword evidence="1" id="KW-0879">Wnt signaling pathway</keyword>
<dbReference type="InterPro" id="IPR038207">
    <property type="entry name" value="DIX_dom_sf"/>
</dbReference>
<evidence type="ECO:0000313" key="6">
    <source>
        <dbReference type="WBParaSite" id="Gr19_v10_g16768.t1"/>
    </source>
</evidence>
<dbReference type="AlphaFoldDB" id="A0A914HFT6"/>
<evidence type="ECO:0000259" key="4">
    <source>
        <dbReference type="Pfam" id="PF00778"/>
    </source>
</evidence>
<dbReference type="InterPro" id="IPR001158">
    <property type="entry name" value="DIX"/>
</dbReference>
<dbReference type="SUPFAM" id="SSF54236">
    <property type="entry name" value="Ubiquitin-like"/>
    <property type="match status" value="1"/>
</dbReference>
<sequence length="626" mass="69381">MASSGFAIVTGANTGLGLHLVKSLYASGTYASIVLACRIRQNVVPLPFPNFILFLILSPLPFPNFILFLILSPLPFPNFILFLILSPLPFPNFILFLILSPLPFPNFILFLILSPLPFPNFILFLILSPLPFPNFILFLILSPHQITSIRPLIALPIRPFIHSSIPSHRHLFRPPFVGFFKRGALISKFAPHKMFHSPVHMAERDENDDDDNDNGILLPTSLQATLDHPHTFGTFCHWIAGTGRAHVLDFWLAIWAFRRAWLERDPRAQRIGVAFHRRFVSPRTGCCDFLPASLRADCSERLQREPMRGDFFDACIPHAWACLTREHVQFVLHAAKKQQIGGAALEQQQQQFVPPSEKQQQRLIDLEGDAEESGRDAECNAFALQLAHKLHALATERRQWTTAAAAAGRTAGDSACGYFSSSRRKTDVPEEQETAVTPERMCAWMRFASAHSGLTALSSSCYYADGKSSSSSSTTGGYMTFKQNIPPPSAAAAVEQQQQQQQQRHSDSAGGDCMATSTASSSMGASSGGGGGGAVPMTITYREAGGFGPPFVVRVAPQATVTFREFRRLFAIPLRSNKRFLFKEHRFDAPRDSAHFQWTAIYEDGSALPMFCGQIVAECRTLSESD</sequence>
<dbReference type="InterPro" id="IPR036305">
    <property type="entry name" value="RGS_sf"/>
</dbReference>
<protein>
    <submittedName>
        <fullName evidence="6">DIX domain-containing protein</fullName>
    </submittedName>
</protein>
<feature type="domain" description="DIX" evidence="4">
    <location>
        <begin position="550"/>
        <end position="617"/>
    </location>
</feature>